<feature type="transmembrane region" description="Helical" evidence="7">
    <location>
        <begin position="277"/>
        <end position="296"/>
    </location>
</feature>
<dbReference type="Gene3D" id="3.30.70.100">
    <property type="match status" value="1"/>
</dbReference>
<comment type="subcellular location">
    <subcellularLocation>
        <location evidence="1">Cell membrane</location>
        <topology evidence="1">Multi-pass membrane protein</topology>
    </subcellularLocation>
</comment>
<dbReference type="Pfam" id="PF00924">
    <property type="entry name" value="MS_channel_2nd"/>
    <property type="match status" value="1"/>
</dbReference>
<feature type="transmembrane region" description="Helical" evidence="7">
    <location>
        <begin position="175"/>
        <end position="198"/>
    </location>
</feature>
<feature type="signal peptide" evidence="8">
    <location>
        <begin position="1"/>
        <end position="22"/>
    </location>
</feature>
<dbReference type="SUPFAM" id="SSF82861">
    <property type="entry name" value="Mechanosensitive channel protein MscS (YggB), transmembrane region"/>
    <property type="match status" value="1"/>
</dbReference>
<evidence type="ECO:0000256" key="8">
    <source>
        <dbReference type="SAM" id="SignalP"/>
    </source>
</evidence>
<dbReference type="InterPro" id="IPR045276">
    <property type="entry name" value="YbiO_bact"/>
</dbReference>
<keyword evidence="3" id="KW-1003">Cell membrane</keyword>
<evidence type="ECO:0000259" key="11">
    <source>
        <dbReference type="Pfam" id="PF21088"/>
    </source>
</evidence>
<feature type="domain" description="Mechanosensitive ion channel MscS C-terminal" evidence="10">
    <location>
        <begin position="588"/>
        <end position="675"/>
    </location>
</feature>
<evidence type="ECO:0000256" key="5">
    <source>
        <dbReference type="ARBA" id="ARBA00022989"/>
    </source>
</evidence>
<feature type="domain" description="Mechanosensitive ion channel MscS" evidence="9">
    <location>
        <begin position="517"/>
        <end position="581"/>
    </location>
</feature>
<evidence type="ECO:0000313" key="12">
    <source>
        <dbReference type="EMBL" id="MDR6294153.1"/>
    </source>
</evidence>
<dbReference type="Gene3D" id="1.10.287.1260">
    <property type="match status" value="1"/>
</dbReference>
<feature type="transmembrane region" description="Helical" evidence="7">
    <location>
        <begin position="500"/>
        <end position="519"/>
    </location>
</feature>
<feature type="transmembrane region" description="Helical" evidence="7">
    <location>
        <begin position="247"/>
        <end position="265"/>
    </location>
</feature>
<evidence type="ECO:0000256" key="3">
    <source>
        <dbReference type="ARBA" id="ARBA00022475"/>
    </source>
</evidence>
<comment type="caution">
    <text evidence="12">The sequence shown here is derived from an EMBL/GenBank/DDBJ whole genome shotgun (WGS) entry which is preliminary data.</text>
</comment>
<dbReference type="EMBL" id="JAVDPW010000016">
    <property type="protein sequence ID" value="MDR6294153.1"/>
    <property type="molecule type" value="Genomic_DNA"/>
</dbReference>
<evidence type="ECO:0000259" key="9">
    <source>
        <dbReference type="Pfam" id="PF00924"/>
    </source>
</evidence>
<keyword evidence="4 7" id="KW-0812">Transmembrane</keyword>
<dbReference type="RefSeq" id="WP_309801581.1">
    <property type="nucleotide sequence ID" value="NZ_JAVDPW010000016.1"/>
</dbReference>
<dbReference type="InterPro" id="IPR049278">
    <property type="entry name" value="MS_channel_C"/>
</dbReference>
<dbReference type="InterPro" id="IPR011014">
    <property type="entry name" value="MscS_channel_TM-2"/>
</dbReference>
<evidence type="ECO:0000256" key="6">
    <source>
        <dbReference type="ARBA" id="ARBA00023136"/>
    </source>
</evidence>
<evidence type="ECO:0000256" key="1">
    <source>
        <dbReference type="ARBA" id="ARBA00004651"/>
    </source>
</evidence>
<evidence type="ECO:0000313" key="13">
    <source>
        <dbReference type="Proteomes" id="UP001262410"/>
    </source>
</evidence>
<dbReference type="Gene3D" id="2.30.30.60">
    <property type="match status" value="1"/>
</dbReference>
<feature type="transmembrane region" description="Helical" evidence="7">
    <location>
        <begin position="115"/>
        <end position="145"/>
    </location>
</feature>
<reference evidence="12 13" key="1">
    <citation type="submission" date="2023-07" db="EMBL/GenBank/DDBJ databases">
        <title>Sorghum-associated microbial communities from plants grown in Nebraska, USA.</title>
        <authorList>
            <person name="Schachtman D."/>
        </authorList>
    </citation>
    <scope>NUCLEOTIDE SEQUENCE [LARGE SCALE GENOMIC DNA]</scope>
    <source>
        <strain evidence="12 13">584</strain>
    </source>
</reference>
<dbReference type="InterPro" id="IPR011066">
    <property type="entry name" value="MscS_channel_C_sf"/>
</dbReference>
<feature type="transmembrane region" description="Helical" evidence="7">
    <location>
        <begin position="204"/>
        <end position="227"/>
    </location>
</feature>
<dbReference type="Pfam" id="PF21082">
    <property type="entry name" value="MS_channel_3rd"/>
    <property type="match status" value="1"/>
</dbReference>
<sequence length="709" mass="76283">MRWLSGVVVAVLLQLGAAGAWAQQATPAAPAPTTEQAPPAPVQQLLDLLRNPQVQGWLAQQQQAQPAAVAPAPMPGSMETDEIDMMRDRTRTKLQWYAETARDLPGIMAGVGAKLAAALAMIGVLGLVLAVAAFVGVGILVEFLFRRLTGSIRRRLIHAPGAAIGEHLAVFAARLVFAVGDVVAFGIGSLGIFLAFSWPKGFELLVVALLATVLVARLALAVLRLGLAPGRPDLRLIAIDERMIPAAIHWLVAIPTVMIGGVFLARLMRRLDAPEDAALLIRELTSFVVLCLVVAFTWRRRAWAAAPAEGAGIRHDLGRWVVTVAMVVVAVLVALGAVRLAMTVFVVALLPWGLRQIREAARSVASPESIEGKDKPLAMLVERVSQAVVLLGALAFLARRWGFESMQAMMAAEEPGAMVLRGALRIVLTLIVVDLLWHLGRALIDHRLSRSTTAMSHSDVVRQARLKTLLPLFRNAYFITLLTIAILVVLSSLGIDIGPLLAGAGVIGLAIGFGAQTLVKDIVSGAFFLLEDAFRIGEYVEIGNLKGTVEAISIRSLKLRHQRGALQTVPFGEARAMTNLSRDWVVMKMEFRVPFDTDVDQVKKIVKKIGAEIAADPVLGPHLLDAPKSQGVRQIEEFNMVVGIKFMSRPGEQFMIRRQLYQRILEEFDAAGIHLARRDVIVRSHDGGEVDPALAAAAIAATGSGPAKG</sequence>
<feature type="transmembrane region" description="Helical" evidence="7">
    <location>
        <begin position="472"/>
        <end position="494"/>
    </location>
</feature>
<feature type="transmembrane region" description="Helical" evidence="7">
    <location>
        <begin position="317"/>
        <end position="334"/>
    </location>
</feature>
<keyword evidence="6 7" id="KW-0472">Membrane</keyword>
<proteinExistence type="inferred from homology"/>
<comment type="similarity">
    <text evidence="2">Belongs to the MscS (TC 1.A.23) family.</text>
</comment>
<dbReference type="PANTHER" id="PTHR30460">
    <property type="entry name" value="MODERATE CONDUCTANCE MECHANOSENSITIVE CHANNEL YBIO"/>
    <property type="match status" value="1"/>
</dbReference>
<keyword evidence="8" id="KW-0732">Signal</keyword>
<evidence type="ECO:0000256" key="7">
    <source>
        <dbReference type="SAM" id="Phobius"/>
    </source>
</evidence>
<dbReference type="SUPFAM" id="SSF50182">
    <property type="entry name" value="Sm-like ribonucleoproteins"/>
    <property type="match status" value="1"/>
</dbReference>
<accession>A0ABU1JZW2</accession>
<dbReference type="PANTHER" id="PTHR30460:SF0">
    <property type="entry name" value="MODERATE CONDUCTANCE MECHANOSENSITIVE CHANNEL YBIO"/>
    <property type="match status" value="1"/>
</dbReference>
<keyword evidence="5 7" id="KW-1133">Transmembrane helix</keyword>
<evidence type="ECO:0000256" key="4">
    <source>
        <dbReference type="ARBA" id="ARBA00022692"/>
    </source>
</evidence>
<feature type="chain" id="PRO_5047454289" evidence="8">
    <location>
        <begin position="23"/>
        <end position="709"/>
    </location>
</feature>
<protein>
    <submittedName>
        <fullName evidence="12">Small-conductance mechanosensitive channel</fullName>
    </submittedName>
</protein>
<dbReference type="InterPro" id="IPR023408">
    <property type="entry name" value="MscS_beta-dom_sf"/>
</dbReference>
<feature type="transmembrane region" description="Helical" evidence="7">
    <location>
        <begin position="418"/>
        <end position="440"/>
    </location>
</feature>
<dbReference type="SUPFAM" id="SSF82689">
    <property type="entry name" value="Mechanosensitive channel protein MscS (YggB), C-terminal domain"/>
    <property type="match status" value="1"/>
</dbReference>
<evidence type="ECO:0000259" key="10">
    <source>
        <dbReference type="Pfam" id="PF21082"/>
    </source>
</evidence>
<name>A0ABU1JZW2_9PROT</name>
<dbReference type="InterPro" id="IPR010920">
    <property type="entry name" value="LSM_dom_sf"/>
</dbReference>
<gene>
    <name evidence="12" type="ORF">E9232_006707</name>
</gene>
<feature type="domain" description="Mechanosensitive ion channel transmembrane helices 2/3" evidence="11">
    <location>
        <begin position="479"/>
        <end position="516"/>
    </location>
</feature>
<feature type="transmembrane region" description="Helical" evidence="7">
    <location>
        <begin position="377"/>
        <end position="398"/>
    </location>
</feature>
<evidence type="ECO:0000256" key="2">
    <source>
        <dbReference type="ARBA" id="ARBA00008017"/>
    </source>
</evidence>
<dbReference type="Pfam" id="PF21088">
    <property type="entry name" value="MS_channel_1st"/>
    <property type="match status" value="1"/>
</dbReference>
<dbReference type="InterPro" id="IPR006685">
    <property type="entry name" value="MscS_channel_2nd"/>
</dbReference>
<organism evidence="12 13">
    <name type="scientific">Inquilinus ginsengisoli</name>
    <dbReference type="NCBI Taxonomy" id="363840"/>
    <lineage>
        <taxon>Bacteria</taxon>
        <taxon>Pseudomonadati</taxon>
        <taxon>Pseudomonadota</taxon>
        <taxon>Alphaproteobacteria</taxon>
        <taxon>Rhodospirillales</taxon>
        <taxon>Rhodospirillaceae</taxon>
        <taxon>Inquilinus</taxon>
    </lineage>
</organism>
<dbReference type="InterPro" id="IPR049142">
    <property type="entry name" value="MS_channel_1st"/>
</dbReference>
<dbReference type="Proteomes" id="UP001262410">
    <property type="component" value="Unassembled WGS sequence"/>
</dbReference>
<keyword evidence="13" id="KW-1185">Reference proteome</keyword>